<comment type="caution">
    <text evidence="1">The sequence shown here is derived from an EMBL/GenBank/DDBJ whole genome shotgun (WGS) entry which is preliminary data.</text>
</comment>
<name>A0A4U0ML81_9ACTN</name>
<reference evidence="1 2" key="1">
    <citation type="submission" date="2019-04" db="EMBL/GenBank/DDBJ databases">
        <title>Streptomyces piniterrae sp. nov., a heliquinomycin-producing actinomycete isolated from rhizosphere soil of Pinus yunnanensis.</title>
        <authorList>
            <person name="Zhuang X."/>
            <person name="Zhao J."/>
        </authorList>
    </citation>
    <scope>NUCLEOTIDE SEQUENCE [LARGE SCALE GENOMIC DNA]</scope>
    <source>
        <strain evidence="2">jys28</strain>
    </source>
</reference>
<gene>
    <name evidence="1" type="ORF">FCH28_37670</name>
</gene>
<dbReference type="RefSeq" id="WP_136744951.1">
    <property type="nucleotide sequence ID" value="NZ_SUMB01000022.1"/>
</dbReference>
<dbReference type="EMBL" id="SUMB01000022">
    <property type="protein sequence ID" value="TJZ41216.1"/>
    <property type="molecule type" value="Genomic_DNA"/>
</dbReference>
<evidence type="ECO:0000313" key="2">
    <source>
        <dbReference type="Proteomes" id="UP000308697"/>
    </source>
</evidence>
<protein>
    <submittedName>
        <fullName evidence="1">Uncharacterized protein</fullName>
    </submittedName>
</protein>
<dbReference type="Proteomes" id="UP000308697">
    <property type="component" value="Unassembled WGS sequence"/>
</dbReference>
<keyword evidence="2" id="KW-1185">Reference proteome</keyword>
<accession>A0A4U0ML81</accession>
<organism evidence="1 2">
    <name type="scientific">Streptomyces piniterrae</name>
    <dbReference type="NCBI Taxonomy" id="2571125"/>
    <lineage>
        <taxon>Bacteria</taxon>
        <taxon>Bacillati</taxon>
        <taxon>Actinomycetota</taxon>
        <taxon>Actinomycetes</taxon>
        <taxon>Kitasatosporales</taxon>
        <taxon>Streptomycetaceae</taxon>
        <taxon>Streptomyces</taxon>
    </lineage>
</organism>
<dbReference type="OrthoDB" id="9928722at2"/>
<evidence type="ECO:0000313" key="1">
    <source>
        <dbReference type="EMBL" id="TJZ41216.1"/>
    </source>
</evidence>
<proteinExistence type="predicted"/>
<dbReference type="AlphaFoldDB" id="A0A4U0ML81"/>
<sequence length="106" mass="11457">MTDTQTAAWHLYVALHWLAAAQVHGEIPTTEGGMGDLDHARHQLTEHGPALAREHPQLADGVRHVIDTWTDDPAGRLATLLPVMDTLASVSGVSLPETLPPITVMR</sequence>